<dbReference type="OrthoDB" id="361013at2759"/>
<evidence type="ECO:0000256" key="2">
    <source>
        <dbReference type="ARBA" id="ARBA00005657"/>
    </source>
</evidence>
<dbReference type="SUPFAM" id="SSF50249">
    <property type="entry name" value="Nucleic acid-binding proteins"/>
    <property type="match status" value="1"/>
</dbReference>
<keyword evidence="6" id="KW-0687">Ribonucleoprotein</keyword>
<keyword evidence="5" id="KW-0496">Mitochondrion</keyword>
<keyword evidence="3" id="KW-0809">Transit peptide</keyword>
<dbReference type="PANTHER" id="PTHR11652">
    <property type="entry name" value="30S RIBOSOMAL PROTEIN S12 FAMILY MEMBER"/>
    <property type="match status" value="1"/>
</dbReference>
<dbReference type="GO" id="GO:0015935">
    <property type="term" value="C:small ribosomal subunit"/>
    <property type="evidence" value="ECO:0007669"/>
    <property type="project" value="InterPro"/>
</dbReference>
<evidence type="ECO:0000256" key="6">
    <source>
        <dbReference type="ARBA" id="ARBA00023274"/>
    </source>
</evidence>
<dbReference type="Gene3D" id="2.40.50.140">
    <property type="entry name" value="Nucleic acid-binding proteins"/>
    <property type="match status" value="1"/>
</dbReference>
<name>A0A9X6N9S3_HYPEX</name>
<dbReference type="InterPro" id="IPR012340">
    <property type="entry name" value="NA-bd_OB-fold"/>
</dbReference>
<reference evidence="9" key="1">
    <citation type="submission" date="2017-01" db="EMBL/GenBank/DDBJ databases">
        <title>Comparative genomics of anhydrobiosis in the tardigrade Hypsibius dujardini.</title>
        <authorList>
            <person name="Yoshida Y."/>
            <person name="Koutsovoulos G."/>
            <person name="Laetsch D."/>
            <person name="Stevens L."/>
            <person name="Kumar S."/>
            <person name="Horikawa D."/>
            <person name="Ishino K."/>
            <person name="Komine S."/>
            <person name="Tomita M."/>
            <person name="Blaxter M."/>
            <person name="Arakawa K."/>
        </authorList>
    </citation>
    <scope>NUCLEOTIDE SEQUENCE [LARGE SCALE GENOMIC DNA]</scope>
    <source>
        <strain evidence="9">Z151</strain>
    </source>
</reference>
<keyword evidence="4 8" id="KW-0689">Ribosomal protein</keyword>
<gene>
    <name evidence="8" type="ORF">BV898_15076</name>
</gene>
<organism evidence="8 9">
    <name type="scientific">Hypsibius exemplaris</name>
    <name type="common">Freshwater tardigrade</name>
    <dbReference type="NCBI Taxonomy" id="2072580"/>
    <lineage>
        <taxon>Eukaryota</taxon>
        <taxon>Metazoa</taxon>
        <taxon>Ecdysozoa</taxon>
        <taxon>Tardigrada</taxon>
        <taxon>Eutardigrada</taxon>
        <taxon>Parachela</taxon>
        <taxon>Hypsibioidea</taxon>
        <taxon>Hypsibiidae</taxon>
        <taxon>Hypsibius</taxon>
    </lineage>
</organism>
<dbReference type="CDD" id="cd03368">
    <property type="entry name" value="Ribosomal_S12"/>
    <property type="match status" value="1"/>
</dbReference>
<comment type="subcellular location">
    <subcellularLocation>
        <location evidence="1">Mitochondrion</location>
    </subcellularLocation>
</comment>
<dbReference type="InterPro" id="IPR006032">
    <property type="entry name" value="Ribosomal_uS12"/>
</dbReference>
<dbReference type="PROSITE" id="PS00055">
    <property type="entry name" value="RIBOSOMAL_S12"/>
    <property type="match status" value="1"/>
</dbReference>
<dbReference type="EMBL" id="MTYJ01000196">
    <property type="protein sequence ID" value="OWA50565.1"/>
    <property type="molecule type" value="Genomic_DNA"/>
</dbReference>
<dbReference type="FunFam" id="2.40.50.140:FF:000115">
    <property type="entry name" value="28S ribosomal protein S12, mitochondrial"/>
    <property type="match status" value="1"/>
</dbReference>
<keyword evidence="9" id="KW-1185">Reference proteome</keyword>
<protein>
    <recommendedName>
        <fullName evidence="7">Small ribosomal subunit protein uS12m</fullName>
    </recommendedName>
</protein>
<evidence type="ECO:0000256" key="1">
    <source>
        <dbReference type="ARBA" id="ARBA00004173"/>
    </source>
</evidence>
<comment type="caution">
    <text evidence="8">The sequence shown here is derived from an EMBL/GenBank/DDBJ whole genome shotgun (WGS) entry which is preliminary data.</text>
</comment>
<dbReference type="AlphaFoldDB" id="A0A9X6N9S3"/>
<evidence type="ECO:0000256" key="7">
    <source>
        <dbReference type="ARBA" id="ARBA00035248"/>
    </source>
</evidence>
<proteinExistence type="inferred from homology"/>
<comment type="similarity">
    <text evidence="2">Belongs to the universal ribosomal protein uS12 family.</text>
</comment>
<evidence type="ECO:0000256" key="3">
    <source>
        <dbReference type="ARBA" id="ARBA00022946"/>
    </source>
</evidence>
<evidence type="ECO:0000313" key="8">
    <source>
        <dbReference type="EMBL" id="OWA50565.1"/>
    </source>
</evidence>
<evidence type="ECO:0000256" key="4">
    <source>
        <dbReference type="ARBA" id="ARBA00022980"/>
    </source>
</evidence>
<dbReference type="Pfam" id="PF00164">
    <property type="entry name" value="Ribosom_S12_S23"/>
    <property type="match status" value="1"/>
</dbReference>
<dbReference type="PRINTS" id="PR01034">
    <property type="entry name" value="RIBOSOMALS12"/>
</dbReference>
<accession>A0A9X6N9S3</accession>
<sequence>MFALGLGCLRACQTAVKSIVPLSTTTTTTTLRALLHTTPPRLGPQNPLKVFTHDRRAFVKPHIPKVTSRPYPNTPTDRPFVYADDPFVPPTLPNAGNILQQYRRDMRCLMRNHTTLRLPPRGRVFPLVGKPQAKGVVLKTLIKKPKKPNSANRRCVRVRLSTGKEYIAHVPGEGHNLQEHSIVLVRNGRTQDLVGVKLKVIRGKYDCAPVKKRTE</sequence>
<dbReference type="Proteomes" id="UP000192578">
    <property type="component" value="Unassembled WGS sequence"/>
</dbReference>
<evidence type="ECO:0000256" key="5">
    <source>
        <dbReference type="ARBA" id="ARBA00023128"/>
    </source>
</evidence>
<dbReference type="GO" id="GO:0003735">
    <property type="term" value="F:structural constituent of ribosome"/>
    <property type="evidence" value="ECO:0007669"/>
    <property type="project" value="InterPro"/>
</dbReference>
<dbReference type="GO" id="GO:0006412">
    <property type="term" value="P:translation"/>
    <property type="evidence" value="ECO:0007669"/>
    <property type="project" value="InterPro"/>
</dbReference>
<evidence type="ECO:0000313" key="9">
    <source>
        <dbReference type="Proteomes" id="UP000192578"/>
    </source>
</evidence>
<dbReference type="InterPro" id="IPR005679">
    <property type="entry name" value="Ribosomal_uS12_bac"/>
</dbReference>
<dbReference type="GO" id="GO:0005739">
    <property type="term" value="C:mitochondrion"/>
    <property type="evidence" value="ECO:0007669"/>
    <property type="project" value="UniProtKB-SubCell"/>
</dbReference>